<accession>A0A2I0KIA9</accession>
<reference evidence="1 2" key="1">
    <citation type="submission" date="2017-11" db="EMBL/GenBank/DDBJ databases">
        <title>De-novo sequencing of pomegranate (Punica granatum L.) genome.</title>
        <authorList>
            <person name="Akparov Z."/>
            <person name="Amiraslanov A."/>
            <person name="Hajiyeva S."/>
            <person name="Abbasov M."/>
            <person name="Kaur K."/>
            <person name="Hamwieh A."/>
            <person name="Solovyev V."/>
            <person name="Salamov A."/>
            <person name="Braich B."/>
            <person name="Kosarev P."/>
            <person name="Mahmoud A."/>
            <person name="Hajiyev E."/>
            <person name="Babayeva S."/>
            <person name="Izzatullayeva V."/>
            <person name="Mammadov A."/>
            <person name="Mammadov A."/>
            <person name="Sharifova S."/>
            <person name="Ojaghi J."/>
            <person name="Eynullazada K."/>
            <person name="Bayramov B."/>
            <person name="Abdulazimova A."/>
            <person name="Shahmuradov I."/>
        </authorList>
    </citation>
    <scope>NUCLEOTIDE SEQUENCE [LARGE SCALE GENOMIC DNA]</scope>
    <source>
        <strain evidence="2">cv. AG2017</strain>
        <tissue evidence="1">Leaf</tissue>
    </source>
</reference>
<evidence type="ECO:0000313" key="2">
    <source>
        <dbReference type="Proteomes" id="UP000233551"/>
    </source>
</evidence>
<comment type="caution">
    <text evidence="1">The sequence shown here is derived from an EMBL/GenBank/DDBJ whole genome shotgun (WGS) entry which is preliminary data.</text>
</comment>
<dbReference type="AlphaFoldDB" id="A0A2I0KIA9"/>
<name>A0A2I0KIA9_PUNGR</name>
<organism evidence="1 2">
    <name type="scientific">Punica granatum</name>
    <name type="common">Pomegranate</name>
    <dbReference type="NCBI Taxonomy" id="22663"/>
    <lineage>
        <taxon>Eukaryota</taxon>
        <taxon>Viridiplantae</taxon>
        <taxon>Streptophyta</taxon>
        <taxon>Embryophyta</taxon>
        <taxon>Tracheophyta</taxon>
        <taxon>Spermatophyta</taxon>
        <taxon>Magnoliopsida</taxon>
        <taxon>eudicotyledons</taxon>
        <taxon>Gunneridae</taxon>
        <taxon>Pentapetalae</taxon>
        <taxon>rosids</taxon>
        <taxon>malvids</taxon>
        <taxon>Myrtales</taxon>
        <taxon>Lythraceae</taxon>
        <taxon>Punica</taxon>
    </lineage>
</organism>
<proteinExistence type="predicted"/>
<gene>
    <name evidence="1" type="ORF">CRG98_011410</name>
</gene>
<evidence type="ECO:0000313" key="1">
    <source>
        <dbReference type="EMBL" id="PKI68211.1"/>
    </source>
</evidence>
<keyword evidence="2" id="KW-1185">Reference proteome</keyword>
<sequence length="54" mass="5335">MASGNLTVGKISNAASGMILHYLSLNYPLSSPPAGVVEFGGATAGGEDDGDVKP</sequence>
<dbReference type="Proteomes" id="UP000233551">
    <property type="component" value="Unassembled WGS sequence"/>
</dbReference>
<dbReference type="EMBL" id="PGOL01000567">
    <property type="protein sequence ID" value="PKI68211.1"/>
    <property type="molecule type" value="Genomic_DNA"/>
</dbReference>
<protein>
    <submittedName>
        <fullName evidence="1">Uncharacterized protein</fullName>
    </submittedName>
</protein>